<keyword evidence="3" id="KW-0732">Signal</keyword>
<gene>
    <name evidence="4" type="ORF">PQU95_08815</name>
</gene>
<evidence type="ECO:0000256" key="1">
    <source>
        <dbReference type="SAM" id="MobiDB-lite"/>
    </source>
</evidence>
<protein>
    <submittedName>
        <fullName evidence="4">Uncharacterized protein</fullName>
    </submittedName>
</protein>
<keyword evidence="2" id="KW-0812">Transmembrane</keyword>
<evidence type="ECO:0000313" key="4">
    <source>
        <dbReference type="EMBL" id="MDC7717309.1"/>
    </source>
</evidence>
<name>A0ABT5IXM2_9NEIS</name>
<sequence length="519" mass="54234">MKSWKQWVLLACLVSMIGHQVSANAVLAPVENYVVNRAVGGIIANRIAAAQGVAANDAVWLAKAANDPVYKATMAGISSQMTAVNVASTVAGGALALAGAPLWLTIAAGLGITALGAYYFSSDGLQKVTISQVSSSVSIQAQSTPVKPAYTAPAVPPAPEPSYGQLALTAGLIVYKGLCDYGGDCLSFPAAPAGYRANAPFLSEGGDYITIAYSLAEITRLESAYSAQLSRLGVWNWADGSKVSKSFSSAYYLPATGGGYDLYGSYVVTRKPPDTVDANGNTQTQPSVTTYETKKLTEWVVGNTAPIPKAFSNLTDAYPAITDAQKAVPMPDAQLARLADEAWKRAAAAPGYEGLPYSAAEPVTSSDVTEWKAANPNAMPTLGDLLRPAANPTRDTAGVPISHSIQPGSSTGTNPGTNPGSSTSTRPDLGEDPNVPDPTLEEVPGADVILQPLLSLFPELRSFQTPDHAAQCPRPAFDVFGKSIVMDAQCEIAEQYREELAATMLVVWLLVGLFIILSA</sequence>
<feature type="signal peptide" evidence="3">
    <location>
        <begin position="1"/>
        <end position="23"/>
    </location>
</feature>
<dbReference type="RefSeq" id="WP_272751644.1">
    <property type="nucleotide sequence ID" value="NZ_JAQQLF010000009.1"/>
</dbReference>
<feature type="compositionally biased region" description="Polar residues" evidence="1">
    <location>
        <begin position="403"/>
        <end position="426"/>
    </location>
</feature>
<feature type="chain" id="PRO_5045368522" evidence="3">
    <location>
        <begin position="24"/>
        <end position="519"/>
    </location>
</feature>
<keyword evidence="2" id="KW-0472">Membrane</keyword>
<evidence type="ECO:0000256" key="3">
    <source>
        <dbReference type="SAM" id="SignalP"/>
    </source>
</evidence>
<evidence type="ECO:0000256" key="2">
    <source>
        <dbReference type="SAM" id="Phobius"/>
    </source>
</evidence>
<dbReference type="Proteomes" id="UP001219956">
    <property type="component" value="Unassembled WGS sequence"/>
</dbReference>
<reference evidence="4 5" key="1">
    <citation type="submission" date="2023-01" db="EMBL/GenBank/DDBJ databases">
        <title>Novel species of the genus Vogesella isolated from rivers.</title>
        <authorList>
            <person name="Lu H."/>
        </authorList>
    </citation>
    <scope>NUCLEOTIDE SEQUENCE [LARGE SCALE GENOMIC DNA]</scope>
    <source>
        <strain evidence="4 5">DC21W</strain>
    </source>
</reference>
<dbReference type="EMBL" id="JAQQLF010000009">
    <property type="protein sequence ID" value="MDC7717309.1"/>
    <property type="molecule type" value="Genomic_DNA"/>
</dbReference>
<evidence type="ECO:0000313" key="5">
    <source>
        <dbReference type="Proteomes" id="UP001219956"/>
    </source>
</evidence>
<feature type="transmembrane region" description="Helical" evidence="2">
    <location>
        <begin position="500"/>
        <end position="517"/>
    </location>
</feature>
<keyword evidence="5" id="KW-1185">Reference proteome</keyword>
<accession>A0ABT5IXM2</accession>
<keyword evidence="2" id="KW-1133">Transmembrane helix</keyword>
<organism evidence="4 5">
    <name type="scientific">Vogesella aquatica</name>
    <dbReference type="NCBI Taxonomy" id="2984206"/>
    <lineage>
        <taxon>Bacteria</taxon>
        <taxon>Pseudomonadati</taxon>
        <taxon>Pseudomonadota</taxon>
        <taxon>Betaproteobacteria</taxon>
        <taxon>Neisseriales</taxon>
        <taxon>Chromobacteriaceae</taxon>
        <taxon>Vogesella</taxon>
    </lineage>
</organism>
<comment type="caution">
    <text evidence="4">The sequence shown here is derived from an EMBL/GenBank/DDBJ whole genome shotgun (WGS) entry which is preliminary data.</text>
</comment>
<feature type="region of interest" description="Disordered" evidence="1">
    <location>
        <begin position="382"/>
        <end position="442"/>
    </location>
</feature>
<proteinExistence type="predicted"/>